<dbReference type="Proteomes" id="UP000297737">
    <property type="component" value="Unassembled WGS sequence"/>
</dbReference>
<proteinExistence type="predicted"/>
<dbReference type="Gene3D" id="2.40.100.10">
    <property type="entry name" value="Cyclophilin-like"/>
    <property type="match status" value="1"/>
</dbReference>
<evidence type="ECO:0000313" key="6">
    <source>
        <dbReference type="EMBL" id="TFU01231.1"/>
    </source>
</evidence>
<dbReference type="SUPFAM" id="SSF50891">
    <property type="entry name" value="Cyclophilin-like"/>
    <property type="match status" value="1"/>
</dbReference>
<keyword evidence="7" id="KW-1185">Reference proteome</keyword>
<evidence type="ECO:0000259" key="5">
    <source>
        <dbReference type="PROSITE" id="PS50072"/>
    </source>
</evidence>
<dbReference type="PROSITE" id="PS50072">
    <property type="entry name" value="CSA_PPIASE_2"/>
    <property type="match status" value="1"/>
</dbReference>
<gene>
    <name evidence="6" type="ORF">EUV02_13080</name>
</gene>
<feature type="compositionally biased region" description="Low complexity" evidence="4">
    <location>
        <begin position="1"/>
        <end position="11"/>
    </location>
</feature>
<evidence type="ECO:0000313" key="7">
    <source>
        <dbReference type="Proteomes" id="UP000297737"/>
    </source>
</evidence>
<dbReference type="PANTHER" id="PTHR43246">
    <property type="entry name" value="PEPTIDYL-PROLYL CIS-TRANS ISOMERASE CYP38, CHLOROPLASTIC"/>
    <property type="match status" value="1"/>
</dbReference>
<name>A0A4Y9EKF0_9SPHN</name>
<dbReference type="InterPro" id="IPR002130">
    <property type="entry name" value="Cyclophilin-type_PPIase_dom"/>
</dbReference>
<organism evidence="6 7">
    <name type="scientific">Glacieibacterium arshaanense</name>
    <dbReference type="NCBI Taxonomy" id="2511025"/>
    <lineage>
        <taxon>Bacteria</taxon>
        <taxon>Pseudomonadati</taxon>
        <taxon>Pseudomonadota</taxon>
        <taxon>Alphaproteobacteria</taxon>
        <taxon>Sphingomonadales</taxon>
        <taxon>Sphingosinicellaceae</taxon>
        <taxon>Glacieibacterium</taxon>
    </lineage>
</organism>
<keyword evidence="3 6" id="KW-0413">Isomerase</keyword>
<dbReference type="AlphaFoldDB" id="A0A4Y9EKF0"/>
<protein>
    <recommendedName>
        <fullName evidence="1">peptidylprolyl isomerase</fullName>
        <ecNumber evidence="1">5.2.1.8</ecNumber>
    </recommendedName>
</protein>
<evidence type="ECO:0000256" key="4">
    <source>
        <dbReference type="SAM" id="MobiDB-lite"/>
    </source>
</evidence>
<evidence type="ECO:0000256" key="1">
    <source>
        <dbReference type="ARBA" id="ARBA00013194"/>
    </source>
</evidence>
<keyword evidence="2" id="KW-0697">Rotamase</keyword>
<sequence length="222" mass="22677">MLWAAAPLAAQTPPPPSTVAATPAIDVATPAAPSAIAPPAPPVRKPATTNVVMTTSAGTIVIALETERAPATAANFLRYVDQKRYDGTTIYRAMKLGKDGQYGLIQGGISGNPKRALAPVAHESTAKTGLTHDDGAISMARSTPGSATGDFFIAIGAMTGLDANPAASGDNQGFAVFGHVVEGMDLVKKIQHLPTSPTLGAGVMKGQMLADPVKIISVKRAK</sequence>
<evidence type="ECO:0000256" key="2">
    <source>
        <dbReference type="ARBA" id="ARBA00023110"/>
    </source>
</evidence>
<feature type="domain" description="PPIase cyclophilin-type" evidence="5">
    <location>
        <begin position="55"/>
        <end position="222"/>
    </location>
</feature>
<dbReference type="InterPro" id="IPR029000">
    <property type="entry name" value="Cyclophilin-like_dom_sf"/>
</dbReference>
<dbReference type="OrthoDB" id="9807797at2"/>
<accession>A0A4Y9EKF0</accession>
<dbReference type="RefSeq" id="WP_135246735.1">
    <property type="nucleotide sequence ID" value="NZ_SIHO01000003.1"/>
</dbReference>
<dbReference type="EMBL" id="SIHO01000003">
    <property type="protein sequence ID" value="TFU01231.1"/>
    <property type="molecule type" value="Genomic_DNA"/>
</dbReference>
<dbReference type="EC" id="5.2.1.8" evidence="1"/>
<evidence type="ECO:0000256" key="3">
    <source>
        <dbReference type="ARBA" id="ARBA00023235"/>
    </source>
</evidence>
<feature type="region of interest" description="Disordered" evidence="4">
    <location>
        <begin position="1"/>
        <end position="21"/>
    </location>
</feature>
<reference evidence="6 7" key="1">
    <citation type="submission" date="2019-02" db="EMBL/GenBank/DDBJ databases">
        <title>Polymorphobacter sp. isolated from the lake at the Tibet of China.</title>
        <authorList>
            <person name="Li A."/>
        </authorList>
    </citation>
    <scope>NUCLEOTIDE SEQUENCE [LARGE SCALE GENOMIC DNA]</scope>
    <source>
        <strain evidence="6 7">DJ1R-1</strain>
    </source>
</reference>
<dbReference type="CDD" id="cd00317">
    <property type="entry name" value="cyclophilin"/>
    <property type="match status" value="1"/>
</dbReference>
<dbReference type="InterPro" id="IPR044665">
    <property type="entry name" value="E_coli_cyclophilin_A-like"/>
</dbReference>
<dbReference type="GO" id="GO:0003755">
    <property type="term" value="F:peptidyl-prolyl cis-trans isomerase activity"/>
    <property type="evidence" value="ECO:0007669"/>
    <property type="project" value="UniProtKB-KW"/>
</dbReference>
<dbReference type="Pfam" id="PF00160">
    <property type="entry name" value="Pro_isomerase"/>
    <property type="match status" value="1"/>
</dbReference>
<comment type="caution">
    <text evidence="6">The sequence shown here is derived from an EMBL/GenBank/DDBJ whole genome shotgun (WGS) entry which is preliminary data.</text>
</comment>